<sequence length="623" mass="68897">MCDTAKKSASHLYLQAEARPSRSGSDVLPVTKSSSIYTLLDVQAGPLIHEKLPPEVMLLIFSHMDVVSLCRCAQVSKYWNFLALDGSLWQNIDFFAFQKHVQDSHIEHIARRCGNFLRRLSLYGCENVYDKAIRVFARHCHNIEDLNLSQCTALTDFTVQAISVECHAIKRLSLANCTQITDLMFPFLARGCPELEELDVSWCSMMGRFGLKLYATDTGSQFGAHFTTRLRFLRLKGCSRITDAGLDVLAAACPELRGIDLTACICVGDVGIRSLARHCPKLERLCISHCPLISNAALKCLGEACPDLLSLECAGCVRVTDAGVEAIAKHCPRLECLDLEDCIRLTDQSLRDIGRHNRRLARIILSNCDLLTDDGIRLLANGCPYLDTVELDNCSLLTDTALDHLRVCKWLSSVQIYDCRLVSREGVQAFLKHLKEDRERTVFDLLYHQSEEHQAEVLEILLSRQRKTSLCRSFSTTPPASPLGRVRVHSFLLPLPGAAATDHDNNNENQQRADRQANHAQHEGFHVGARAAHVIMLARAFLRRPRSTSATATAATTLANAVPLTVAGPGARGPAAGAAEEAGVIVAPPQTPPPAWRSTRMLEEMDEMDAFASIDHRNGCNIL</sequence>
<dbReference type="SMART" id="SM00256">
    <property type="entry name" value="FBOX"/>
    <property type="match status" value="1"/>
</dbReference>
<dbReference type="PhylomeDB" id="A0A0D2VK68"/>
<dbReference type="InterPro" id="IPR057207">
    <property type="entry name" value="FBXL15_LRR"/>
</dbReference>
<dbReference type="InterPro" id="IPR006553">
    <property type="entry name" value="Leu-rich_rpt_Cys-con_subtyp"/>
</dbReference>
<keyword evidence="4" id="KW-1185">Reference proteome</keyword>
<feature type="domain" description="F-box" evidence="2">
    <location>
        <begin position="46"/>
        <end position="92"/>
    </location>
</feature>
<dbReference type="InterPro" id="IPR032675">
    <property type="entry name" value="LRR_dom_sf"/>
</dbReference>
<dbReference type="EMBL" id="KE346361">
    <property type="protein sequence ID" value="KJE90412.1"/>
    <property type="molecule type" value="Genomic_DNA"/>
</dbReference>
<dbReference type="STRING" id="595528.A0A0D2VK68"/>
<dbReference type="Pfam" id="PF12937">
    <property type="entry name" value="F-box-like"/>
    <property type="match status" value="1"/>
</dbReference>
<dbReference type="InterPro" id="IPR001810">
    <property type="entry name" value="F-box_dom"/>
</dbReference>
<dbReference type="InParanoid" id="A0A0D2VK68"/>
<gene>
    <name evidence="3" type="ORF">CAOG_008543</name>
</gene>
<evidence type="ECO:0000259" key="2">
    <source>
        <dbReference type="PROSITE" id="PS50181"/>
    </source>
</evidence>
<reference evidence="4" key="1">
    <citation type="submission" date="2011-02" db="EMBL/GenBank/DDBJ databases">
        <title>The Genome Sequence of Capsaspora owczarzaki ATCC 30864.</title>
        <authorList>
            <person name="Russ C."/>
            <person name="Cuomo C."/>
            <person name="Burger G."/>
            <person name="Gray M.W."/>
            <person name="Holland P.W.H."/>
            <person name="King N."/>
            <person name="Lang F.B.F."/>
            <person name="Roger A.J."/>
            <person name="Ruiz-Trillo I."/>
            <person name="Young S.K."/>
            <person name="Zeng Q."/>
            <person name="Gargeya S."/>
            <person name="Alvarado L."/>
            <person name="Berlin A."/>
            <person name="Chapman S.B."/>
            <person name="Chen Z."/>
            <person name="Freedman E."/>
            <person name="Gellesch M."/>
            <person name="Goldberg J."/>
            <person name="Griggs A."/>
            <person name="Gujja S."/>
            <person name="Heilman E."/>
            <person name="Heiman D."/>
            <person name="Howarth C."/>
            <person name="Mehta T."/>
            <person name="Neiman D."/>
            <person name="Pearson M."/>
            <person name="Roberts A."/>
            <person name="Saif S."/>
            <person name="Shea T."/>
            <person name="Shenoy N."/>
            <person name="Sisk P."/>
            <person name="Stolte C."/>
            <person name="Sykes S."/>
            <person name="White J."/>
            <person name="Yandava C."/>
            <person name="Haas B."/>
            <person name="Nusbaum C."/>
            <person name="Birren B."/>
        </authorList>
    </citation>
    <scope>NUCLEOTIDE SEQUENCE</scope>
    <source>
        <strain evidence="4">ATCC 30864</strain>
    </source>
</reference>
<dbReference type="SUPFAM" id="SSF52047">
    <property type="entry name" value="RNI-like"/>
    <property type="match status" value="1"/>
</dbReference>
<feature type="region of interest" description="Disordered" evidence="1">
    <location>
        <begin position="497"/>
        <end position="520"/>
    </location>
</feature>
<dbReference type="eggNOG" id="KOG4341">
    <property type="taxonomic scope" value="Eukaryota"/>
</dbReference>
<protein>
    <recommendedName>
        <fullName evidence="2">F-box domain-containing protein</fullName>
    </recommendedName>
</protein>
<proteinExistence type="predicted"/>
<dbReference type="GO" id="GO:0019005">
    <property type="term" value="C:SCF ubiquitin ligase complex"/>
    <property type="evidence" value="ECO:0007669"/>
    <property type="project" value="TreeGrafter"/>
</dbReference>
<dbReference type="Gene3D" id="1.20.1280.50">
    <property type="match status" value="1"/>
</dbReference>
<dbReference type="RefSeq" id="XP_011270125.1">
    <property type="nucleotide sequence ID" value="XM_011271823.1"/>
</dbReference>
<dbReference type="GO" id="GO:0031146">
    <property type="term" value="P:SCF-dependent proteasomal ubiquitin-dependent protein catabolic process"/>
    <property type="evidence" value="ECO:0007669"/>
    <property type="project" value="TreeGrafter"/>
</dbReference>
<evidence type="ECO:0000256" key="1">
    <source>
        <dbReference type="SAM" id="MobiDB-lite"/>
    </source>
</evidence>
<accession>A0A0D2VK68</accession>
<dbReference type="PROSITE" id="PS50181">
    <property type="entry name" value="FBOX"/>
    <property type="match status" value="1"/>
</dbReference>
<dbReference type="Proteomes" id="UP000008743">
    <property type="component" value="Unassembled WGS sequence"/>
</dbReference>
<dbReference type="SMART" id="SM00367">
    <property type="entry name" value="LRR_CC"/>
    <property type="match status" value="12"/>
</dbReference>
<dbReference type="Gene3D" id="3.80.10.10">
    <property type="entry name" value="Ribonuclease Inhibitor"/>
    <property type="match status" value="2"/>
</dbReference>
<organism evidence="3 4">
    <name type="scientific">Capsaspora owczarzaki (strain ATCC 30864)</name>
    <dbReference type="NCBI Taxonomy" id="595528"/>
    <lineage>
        <taxon>Eukaryota</taxon>
        <taxon>Filasterea</taxon>
        <taxon>Capsaspora</taxon>
    </lineage>
</organism>
<dbReference type="CDD" id="cd22115">
    <property type="entry name" value="F-box_FBXL2-like"/>
    <property type="match status" value="1"/>
</dbReference>
<evidence type="ECO:0000313" key="4">
    <source>
        <dbReference type="Proteomes" id="UP000008743"/>
    </source>
</evidence>
<dbReference type="AlphaFoldDB" id="A0A0D2VK68"/>
<dbReference type="Pfam" id="PF25372">
    <property type="entry name" value="DUF7885"/>
    <property type="match status" value="1"/>
</dbReference>
<dbReference type="PANTHER" id="PTHR13318">
    <property type="entry name" value="PARTNER OF PAIRED, ISOFORM B-RELATED"/>
    <property type="match status" value="1"/>
</dbReference>
<dbReference type="OrthoDB" id="550575at2759"/>
<evidence type="ECO:0000313" key="3">
    <source>
        <dbReference type="EMBL" id="KJE90412.1"/>
    </source>
</evidence>
<feature type="compositionally biased region" description="Basic and acidic residues" evidence="1">
    <location>
        <begin position="501"/>
        <end position="520"/>
    </location>
</feature>
<name>A0A0D2VK68_CAPO3</name>